<evidence type="ECO:0000259" key="3">
    <source>
        <dbReference type="Pfam" id="PF16344"/>
    </source>
</evidence>
<dbReference type="GO" id="GO:0016989">
    <property type="term" value="F:sigma factor antagonist activity"/>
    <property type="evidence" value="ECO:0007669"/>
    <property type="project" value="TreeGrafter"/>
</dbReference>
<keyword evidence="1" id="KW-0472">Membrane</keyword>
<evidence type="ECO:0000259" key="2">
    <source>
        <dbReference type="Pfam" id="PF04773"/>
    </source>
</evidence>
<gene>
    <name evidence="4" type="ORF">ICJ85_04325</name>
</gene>
<proteinExistence type="predicted"/>
<organism evidence="4 5">
    <name type="scientific">Aestuariibaculum marinum</name>
    <dbReference type="NCBI Taxonomy" id="2683592"/>
    <lineage>
        <taxon>Bacteria</taxon>
        <taxon>Pseudomonadati</taxon>
        <taxon>Bacteroidota</taxon>
        <taxon>Flavobacteriia</taxon>
        <taxon>Flavobacteriales</taxon>
        <taxon>Flavobacteriaceae</taxon>
    </lineage>
</organism>
<dbReference type="InterPro" id="IPR032508">
    <property type="entry name" value="FecR_C"/>
</dbReference>
<dbReference type="EMBL" id="JACVXD010000002">
    <property type="protein sequence ID" value="MBD0823239.1"/>
    <property type="molecule type" value="Genomic_DNA"/>
</dbReference>
<evidence type="ECO:0000313" key="4">
    <source>
        <dbReference type="EMBL" id="MBD0823239.1"/>
    </source>
</evidence>
<evidence type="ECO:0000313" key="5">
    <source>
        <dbReference type="Proteomes" id="UP000621516"/>
    </source>
</evidence>
<comment type="caution">
    <text evidence="4">The sequence shown here is derived from an EMBL/GenBank/DDBJ whole genome shotgun (WGS) entry which is preliminary data.</text>
</comment>
<dbReference type="Proteomes" id="UP000621516">
    <property type="component" value="Unassembled WGS sequence"/>
</dbReference>
<feature type="transmembrane region" description="Helical" evidence="1">
    <location>
        <begin position="84"/>
        <end position="101"/>
    </location>
</feature>
<dbReference type="RefSeq" id="WP_188222558.1">
    <property type="nucleotide sequence ID" value="NZ_JACVXD010000002.1"/>
</dbReference>
<name>A0A8J6Q1E7_9FLAO</name>
<dbReference type="Pfam" id="PF16344">
    <property type="entry name" value="FecR_C"/>
    <property type="match status" value="1"/>
</dbReference>
<evidence type="ECO:0000256" key="1">
    <source>
        <dbReference type="SAM" id="Phobius"/>
    </source>
</evidence>
<reference evidence="4 5" key="1">
    <citation type="journal article" date="2018" name="J. Microbiol.">
        <title>Aestuariibaculum marinum sp. nov., a marine bacterium isolated from seawater in South Korea.</title>
        <authorList>
            <person name="Choi J."/>
            <person name="Lee D."/>
            <person name="Jang J.H."/>
            <person name="Cha S."/>
            <person name="Seo T."/>
        </authorList>
    </citation>
    <scope>NUCLEOTIDE SEQUENCE [LARGE SCALE GENOMIC DNA]</scope>
    <source>
        <strain evidence="4 5">IP7</strain>
    </source>
</reference>
<dbReference type="AlphaFoldDB" id="A0A8J6Q1E7"/>
<keyword evidence="1" id="KW-0812">Transmembrane</keyword>
<dbReference type="PANTHER" id="PTHR30273">
    <property type="entry name" value="PERIPLASMIC SIGNAL SENSOR AND SIGMA FACTOR ACTIVATOR FECR-RELATED"/>
    <property type="match status" value="1"/>
</dbReference>
<feature type="domain" description="FecR protein" evidence="2">
    <location>
        <begin position="176"/>
        <end position="271"/>
    </location>
</feature>
<feature type="domain" description="Protein FecR C-terminal" evidence="3">
    <location>
        <begin position="314"/>
        <end position="383"/>
    </location>
</feature>
<dbReference type="Gene3D" id="2.60.120.1440">
    <property type="match status" value="1"/>
</dbReference>
<protein>
    <submittedName>
        <fullName evidence="4">FecR domain-containing protein</fullName>
    </submittedName>
</protein>
<dbReference type="InterPro" id="IPR012373">
    <property type="entry name" value="Ferrdict_sens_TM"/>
</dbReference>
<accession>A0A8J6Q1E7</accession>
<keyword evidence="5" id="KW-1185">Reference proteome</keyword>
<dbReference type="InterPro" id="IPR006860">
    <property type="entry name" value="FecR"/>
</dbReference>
<dbReference type="PANTHER" id="PTHR30273:SF2">
    <property type="entry name" value="PROTEIN FECR"/>
    <property type="match status" value="1"/>
</dbReference>
<dbReference type="Gene3D" id="3.55.50.30">
    <property type="match status" value="1"/>
</dbReference>
<dbReference type="Pfam" id="PF04773">
    <property type="entry name" value="FecR"/>
    <property type="match status" value="1"/>
</dbReference>
<sequence>MSVFNKIFKLSKKTAKSLLNNKPPKKLLKTELFSEEDKAYILKELTNKEAIERRESLANQINTEDDWQLVKKEITKPVIKLNRYYAAVAVLVACLAVGYLIKQNYTSVDAPQIIVNNIEVGSDKATLTLEDGSQVELGEGTSFESENANSDGENLIYKKPNPKNSQIAYNYLTIPRGGQFFVELSDGTKVWLNSESQLKYPVSFVEGDTRKVELIYGEAYFDVSPSTENKGSKFKVYNNNQEIKVLGTEFNVKAYKEEFNVYTTLVEGKVEVGIDDKKEVLKPSQQSNLDLQTKKFKVYEIDVYNEISWREGIFSFENKNLKDIMAVLSRWYDTDVIFENKSIEKEEFIGVLGKDQDIVEILKTIQNFGIISDYQINDKTIILK</sequence>
<keyword evidence="1" id="KW-1133">Transmembrane helix</keyword>
<dbReference type="PIRSF" id="PIRSF018266">
    <property type="entry name" value="FecR"/>
    <property type="match status" value="1"/>
</dbReference>